<reference evidence="2 3" key="1">
    <citation type="submission" date="2018-06" db="EMBL/GenBank/DDBJ databases">
        <title>Genomic Encyclopedia of Type Strains, Phase III (KMG-III): the genomes of soil and plant-associated and newly described type strains.</title>
        <authorList>
            <person name="Whitman W."/>
        </authorList>
    </citation>
    <scope>NUCLEOTIDE SEQUENCE [LARGE SCALE GENOMIC DNA]</scope>
    <source>
        <strain evidence="2 3">CGMCC 4.7090</strain>
    </source>
</reference>
<dbReference type="SMART" id="SM00530">
    <property type="entry name" value="HTH_XRE"/>
    <property type="match status" value="1"/>
</dbReference>
<dbReference type="Pfam" id="PF13560">
    <property type="entry name" value="HTH_31"/>
    <property type="match status" value="1"/>
</dbReference>
<accession>A0A327Z0Y5</accession>
<dbReference type="PANTHER" id="PTHR35010:SF2">
    <property type="entry name" value="BLL4672 PROTEIN"/>
    <property type="match status" value="1"/>
</dbReference>
<evidence type="ECO:0000313" key="3">
    <source>
        <dbReference type="Proteomes" id="UP000249341"/>
    </source>
</evidence>
<dbReference type="Gene3D" id="3.30.450.180">
    <property type="match status" value="1"/>
</dbReference>
<dbReference type="AlphaFoldDB" id="A0A327Z0Y5"/>
<organism evidence="2 3">
    <name type="scientific">Actinoplanes lutulentus</name>
    <dbReference type="NCBI Taxonomy" id="1287878"/>
    <lineage>
        <taxon>Bacteria</taxon>
        <taxon>Bacillati</taxon>
        <taxon>Actinomycetota</taxon>
        <taxon>Actinomycetes</taxon>
        <taxon>Micromonosporales</taxon>
        <taxon>Micromonosporaceae</taxon>
        <taxon>Actinoplanes</taxon>
    </lineage>
</organism>
<sequence>MNFASLLRAWRDRLQPGDAGIPVGQRRTRGLRREEVAMLAGLSVDYLVQLEQGRADHPSEQVVAALARVLQLSDRERDQLFVAAGLPAPLPRTVPTHIPDSVSRMVARMSDAAVGVYTSYWRLLTANPAWEALLGEAGPDRNLIREEFAGSRLCAVRTPAEREYLQRALVSDLRATHIRYPEDPAVLALITELENASEPFARMWADGVLVEDRSKLKTFEHPVVGSVTLDCDIFTVVGTDLRILAYTAAPGTEDAARFERIRQLSLFTSVG</sequence>
<proteinExistence type="predicted"/>
<dbReference type="CDD" id="cd00093">
    <property type="entry name" value="HTH_XRE"/>
    <property type="match status" value="1"/>
</dbReference>
<dbReference type="InterPro" id="IPR041413">
    <property type="entry name" value="MLTR_LBD"/>
</dbReference>
<dbReference type="EMBL" id="QLMJ01000028">
    <property type="protein sequence ID" value="RAK26249.1"/>
    <property type="molecule type" value="Genomic_DNA"/>
</dbReference>
<evidence type="ECO:0000259" key="1">
    <source>
        <dbReference type="PROSITE" id="PS50943"/>
    </source>
</evidence>
<dbReference type="PANTHER" id="PTHR35010">
    <property type="entry name" value="BLL4672 PROTEIN-RELATED"/>
    <property type="match status" value="1"/>
</dbReference>
<comment type="caution">
    <text evidence="2">The sequence shown here is derived from an EMBL/GenBank/DDBJ whole genome shotgun (WGS) entry which is preliminary data.</text>
</comment>
<dbReference type="Pfam" id="PF17765">
    <property type="entry name" value="MLTR_LBD"/>
    <property type="match status" value="1"/>
</dbReference>
<feature type="domain" description="HTH cro/C1-type" evidence="1">
    <location>
        <begin position="29"/>
        <end position="77"/>
    </location>
</feature>
<dbReference type="InterPro" id="IPR010982">
    <property type="entry name" value="Lambda_DNA-bd_dom_sf"/>
</dbReference>
<dbReference type="Proteomes" id="UP000249341">
    <property type="component" value="Unassembled WGS sequence"/>
</dbReference>
<gene>
    <name evidence="2" type="ORF">B0I29_12899</name>
</gene>
<dbReference type="InterPro" id="IPR001387">
    <property type="entry name" value="Cro/C1-type_HTH"/>
</dbReference>
<dbReference type="PROSITE" id="PS50943">
    <property type="entry name" value="HTH_CROC1"/>
    <property type="match status" value="1"/>
</dbReference>
<dbReference type="GO" id="GO:0003677">
    <property type="term" value="F:DNA binding"/>
    <property type="evidence" value="ECO:0007669"/>
    <property type="project" value="InterPro"/>
</dbReference>
<keyword evidence="3" id="KW-1185">Reference proteome</keyword>
<name>A0A327Z0Y5_9ACTN</name>
<protein>
    <submittedName>
        <fullName evidence="2">Helix-turn-helix protein</fullName>
    </submittedName>
</protein>
<dbReference type="Gene3D" id="1.10.260.40">
    <property type="entry name" value="lambda repressor-like DNA-binding domains"/>
    <property type="match status" value="1"/>
</dbReference>
<dbReference type="OrthoDB" id="3608749at2"/>
<evidence type="ECO:0000313" key="2">
    <source>
        <dbReference type="EMBL" id="RAK26249.1"/>
    </source>
</evidence>
<dbReference type="RefSeq" id="WP_111654743.1">
    <property type="nucleotide sequence ID" value="NZ_JACHWI010000014.1"/>
</dbReference>
<dbReference type="SUPFAM" id="SSF47413">
    <property type="entry name" value="lambda repressor-like DNA-binding domains"/>
    <property type="match status" value="1"/>
</dbReference>